<sequence length="67" mass="7822">MDEWIPLTDELPPDGVEVNTKIHDLEGSRNEQSLIKQGNLWFFPDRSMYVYYSPTHWAPLPVEDSES</sequence>
<accession>A0A0F9LR05</accession>
<comment type="caution">
    <text evidence="1">The sequence shown here is derived from an EMBL/GenBank/DDBJ whole genome shotgun (WGS) entry which is preliminary data.</text>
</comment>
<evidence type="ECO:0000313" key="1">
    <source>
        <dbReference type="EMBL" id="KKM66790.1"/>
    </source>
</evidence>
<proteinExistence type="predicted"/>
<reference evidence="1" key="1">
    <citation type="journal article" date="2015" name="Nature">
        <title>Complex archaea that bridge the gap between prokaryotes and eukaryotes.</title>
        <authorList>
            <person name="Spang A."/>
            <person name="Saw J.H."/>
            <person name="Jorgensen S.L."/>
            <person name="Zaremba-Niedzwiedzka K."/>
            <person name="Martijn J."/>
            <person name="Lind A.E."/>
            <person name="van Eijk R."/>
            <person name="Schleper C."/>
            <person name="Guy L."/>
            <person name="Ettema T.J."/>
        </authorList>
    </citation>
    <scope>NUCLEOTIDE SEQUENCE</scope>
</reference>
<dbReference type="EMBL" id="LAZR01010464">
    <property type="protein sequence ID" value="KKM66790.1"/>
    <property type="molecule type" value="Genomic_DNA"/>
</dbReference>
<protein>
    <recommendedName>
        <fullName evidence="2">DUF551 domain-containing protein</fullName>
    </recommendedName>
</protein>
<organism evidence="1">
    <name type="scientific">marine sediment metagenome</name>
    <dbReference type="NCBI Taxonomy" id="412755"/>
    <lineage>
        <taxon>unclassified sequences</taxon>
        <taxon>metagenomes</taxon>
        <taxon>ecological metagenomes</taxon>
    </lineage>
</organism>
<evidence type="ECO:0008006" key="2">
    <source>
        <dbReference type="Google" id="ProtNLM"/>
    </source>
</evidence>
<gene>
    <name evidence="1" type="ORF">LCGC14_1477710</name>
</gene>
<dbReference type="AlphaFoldDB" id="A0A0F9LR05"/>
<name>A0A0F9LR05_9ZZZZ</name>